<dbReference type="Proteomes" id="UP001519287">
    <property type="component" value="Unassembled WGS sequence"/>
</dbReference>
<dbReference type="InterPro" id="IPR036291">
    <property type="entry name" value="NAD(P)-bd_dom_sf"/>
</dbReference>
<dbReference type="PANTHER" id="PTHR43377:SF1">
    <property type="entry name" value="BILIVERDIN REDUCTASE A"/>
    <property type="match status" value="1"/>
</dbReference>
<organism evidence="3 4">
    <name type="scientific">Paenibacillus eucommiae</name>
    <dbReference type="NCBI Taxonomy" id="1355755"/>
    <lineage>
        <taxon>Bacteria</taxon>
        <taxon>Bacillati</taxon>
        <taxon>Bacillota</taxon>
        <taxon>Bacilli</taxon>
        <taxon>Bacillales</taxon>
        <taxon>Paenibacillaceae</taxon>
        <taxon>Paenibacillus</taxon>
    </lineage>
</organism>
<dbReference type="SUPFAM" id="SSF51735">
    <property type="entry name" value="NAD(P)-binding Rossmann-fold domains"/>
    <property type="match status" value="1"/>
</dbReference>
<dbReference type="InterPro" id="IPR051450">
    <property type="entry name" value="Gfo/Idh/MocA_Oxidoreductases"/>
</dbReference>
<evidence type="ECO:0000259" key="2">
    <source>
        <dbReference type="Pfam" id="PF22725"/>
    </source>
</evidence>
<keyword evidence="4" id="KW-1185">Reference proteome</keyword>
<proteinExistence type="predicted"/>
<sequence length="370" mass="41367">MSTNNTTNANSTNSINNTGKIRLGVIGCGGMAGTHSSGYQELSDRMIITATCDIIEERAREAAELTGASLFVTDYHELLDAVDAVLVVLPHDLHFEVGMTCLKAGKHVLMEKPMCNTEEECIELIRTAEETGKVLMTAYPVRFFPAVRMMKELIDSKAYGDCFQMSIWTEQFTKYPEGHWATSAERLGGGQFFSHGCHYVDLLLWFLGKPVRGIHLGTNFGTPWMEKEGTSNVTIEFESGALGYHFGTWGARGTRLGWSIHAHCTEGMLEIHLADQKLYLHTHIKEERANLDTESRTTVLLDMNMSSKFTHFEIGHFLDCIRDGSRPMTDGPASLQGLRVVWRLYEAELNNTFADLRGLGLGEDWERVTS</sequence>
<name>A0ABS4IW12_9BACL</name>
<evidence type="ECO:0000313" key="4">
    <source>
        <dbReference type="Proteomes" id="UP001519287"/>
    </source>
</evidence>
<dbReference type="EMBL" id="JAGGLB010000010">
    <property type="protein sequence ID" value="MBP1991778.1"/>
    <property type="molecule type" value="Genomic_DNA"/>
</dbReference>
<comment type="caution">
    <text evidence="3">The sequence shown here is derived from an EMBL/GenBank/DDBJ whole genome shotgun (WGS) entry which is preliminary data.</text>
</comment>
<dbReference type="Gene3D" id="3.30.360.10">
    <property type="entry name" value="Dihydrodipicolinate Reductase, domain 2"/>
    <property type="match status" value="1"/>
</dbReference>
<dbReference type="RefSeq" id="WP_209972508.1">
    <property type="nucleotide sequence ID" value="NZ_JAGGLB010000010.1"/>
</dbReference>
<dbReference type="SUPFAM" id="SSF55347">
    <property type="entry name" value="Glyceraldehyde-3-phosphate dehydrogenase-like, C-terminal domain"/>
    <property type="match status" value="1"/>
</dbReference>
<reference evidence="3 4" key="1">
    <citation type="submission" date="2021-03" db="EMBL/GenBank/DDBJ databases">
        <title>Genomic Encyclopedia of Type Strains, Phase IV (KMG-IV): sequencing the most valuable type-strain genomes for metagenomic binning, comparative biology and taxonomic classification.</title>
        <authorList>
            <person name="Goeker M."/>
        </authorList>
    </citation>
    <scope>NUCLEOTIDE SEQUENCE [LARGE SCALE GENOMIC DNA]</scope>
    <source>
        <strain evidence="3 4">DSM 26048</strain>
    </source>
</reference>
<evidence type="ECO:0000259" key="1">
    <source>
        <dbReference type="Pfam" id="PF01408"/>
    </source>
</evidence>
<dbReference type="PANTHER" id="PTHR43377">
    <property type="entry name" value="BILIVERDIN REDUCTASE A"/>
    <property type="match status" value="1"/>
</dbReference>
<feature type="domain" description="Gfo/Idh/MocA-like oxidoreductase N-terminal" evidence="1">
    <location>
        <begin position="21"/>
        <end position="138"/>
    </location>
</feature>
<dbReference type="InterPro" id="IPR055170">
    <property type="entry name" value="GFO_IDH_MocA-like_dom"/>
</dbReference>
<protein>
    <submittedName>
        <fullName evidence="3">Dehydrogenase</fullName>
    </submittedName>
</protein>
<accession>A0ABS4IW12</accession>
<dbReference type="InterPro" id="IPR000683">
    <property type="entry name" value="Gfo/Idh/MocA-like_OxRdtase_N"/>
</dbReference>
<dbReference type="Pfam" id="PF22725">
    <property type="entry name" value="GFO_IDH_MocA_C3"/>
    <property type="match status" value="1"/>
</dbReference>
<feature type="domain" description="GFO/IDH/MocA-like oxidoreductase" evidence="2">
    <location>
        <begin position="147"/>
        <end position="270"/>
    </location>
</feature>
<dbReference type="Pfam" id="PF01408">
    <property type="entry name" value="GFO_IDH_MocA"/>
    <property type="match status" value="1"/>
</dbReference>
<evidence type="ECO:0000313" key="3">
    <source>
        <dbReference type="EMBL" id="MBP1991778.1"/>
    </source>
</evidence>
<dbReference type="Gene3D" id="3.40.50.720">
    <property type="entry name" value="NAD(P)-binding Rossmann-like Domain"/>
    <property type="match status" value="1"/>
</dbReference>
<gene>
    <name evidence="3" type="ORF">J2Z66_003385</name>
</gene>